<dbReference type="SUPFAM" id="SSF47413">
    <property type="entry name" value="lambda repressor-like DNA-binding domains"/>
    <property type="match status" value="1"/>
</dbReference>
<protein>
    <recommendedName>
        <fullName evidence="4">XRE family transcriptional regulator</fullName>
    </recommendedName>
</protein>
<evidence type="ECO:0000313" key="3">
    <source>
        <dbReference type="Proteomes" id="UP001410795"/>
    </source>
</evidence>
<comment type="caution">
    <text evidence="2">The sequence shown here is derived from an EMBL/GenBank/DDBJ whole genome shotgun (WGS) entry which is preliminary data.</text>
</comment>
<feature type="region of interest" description="Disordered" evidence="1">
    <location>
        <begin position="85"/>
        <end position="133"/>
    </location>
</feature>
<evidence type="ECO:0000256" key="1">
    <source>
        <dbReference type="SAM" id="MobiDB-lite"/>
    </source>
</evidence>
<dbReference type="Proteomes" id="UP001410795">
    <property type="component" value="Unassembled WGS sequence"/>
</dbReference>
<sequence length="133" mass="14259">MTTNPQRSAAFARFVGLELKGAITARAFTAKQVAVLMGRAEANFNRWLNGRVGIPLAVVCEACEVIGANPAVIVQNAYDRLLAEHGSPQPAHRGDAPVVDEEQNDAVDGLSVTDLPHAAKRGRRRVDDPPHAE</sequence>
<dbReference type="RefSeq" id="WP_221859453.1">
    <property type="nucleotide sequence ID" value="NZ_BAAAYV010000012.1"/>
</dbReference>
<gene>
    <name evidence="2" type="ORF">GCM10022202_24270</name>
</gene>
<reference evidence="3" key="1">
    <citation type="journal article" date="2019" name="Int. J. Syst. Evol. Microbiol.">
        <title>The Global Catalogue of Microorganisms (GCM) 10K type strain sequencing project: providing services to taxonomists for standard genome sequencing and annotation.</title>
        <authorList>
            <consortium name="The Broad Institute Genomics Platform"/>
            <consortium name="The Broad Institute Genome Sequencing Center for Infectious Disease"/>
            <person name="Wu L."/>
            <person name="Ma J."/>
        </authorList>
    </citation>
    <scope>NUCLEOTIDE SEQUENCE [LARGE SCALE GENOMIC DNA]</scope>
    <source>
        <strain evidence="3">JCM 16546</strain>
    </source>
</reference>
<keyword evidence="3" id="KW-1185">Reference proteome</keyword>
<proteinExistence type="predicted"/>
<dbReference type="InterPro" id="IPR010982">
    <property type="entry name" value="Lambda_DNA-bd_dom_sf"/>
</dbReference>
<evidence type="ECO:0000313" key="2">
    <source>
        <dbReference type="EMBL" id="GAA3661973.1"/>
    </source>
</evidence>
<accession>A0ABP7BIP3</accession>
<name>A0ABP7BIP3_9MICO</name>
<evidence type="ECO:0008006" key="4">
    <source>
        <dbReference type="Google" id="ProtNLM"/>
    </source>
</evidence>
<organism evidence="2 3">
    <name type="scientific">Microbacterium marinilacus</name>
    <dbReference type="NCBI Taxonomy" id="415209"/>
    <lineage>
        <taxon>Bacteria</taxon>
        <taxon>Bacillati</taxon>
        <taxon>Actinomycetota</taxon>
        <taxon>Actinomycetes</taxon>
        <taxon>Micrococcales</taxon>
        <taxon>Microbacteriaceae</taxon>
        <taxon>Microbacterium</taxon>
    </lineage>
</organism>
<dbReference type="EMBL" id="BAAAYV010000012">
    <property type="protein sequence ID" value="GAA3661973.1"/>
    <property type="molecule type" value="Genomic_DNA"/>
</dbReference>